<evidence type="ECO:0000313" key="2">
    <source>
        <dbReference type="Proteomes" id="UP001157039"/>
    </source>
</evidence>
<name>A0AA37XJK2_9ENTE</name>
<dbReference type="EMBL" id="BSUW01000001">
    <property type="protein sequence ID" value="GMA71617.1"/>
    <property type="molecule type" value="Genomic_DNA"/>
</dbReference>
<protein>
    <submittedName>
        <fullName evidence="1">Uncharacterized protein</fullName>
    </submittedName>
</protein>
<gene>
    <name evidence="1" type="ORF">GCM10025885_06660</name>
</gene>
<sequence>MYYPYFRGKQFDLLALRTLLENDGLSKKVNPIIEPIKNTAALHKLLSYAQKKQHSFF</sequence>
<dbReference type="AlphaFoldDB" id="A0AA37XJK2"/>
<comment type="caution">
    <text evidence="1">The sequence shown here is derived from an EMBL/GenBank/DDBJ whole genome shotgun (WGS) entry which is preliminary data.</text>
</comment>
<dbReference type="NCBIfam" id="NF033831">
    <property type="entry name" value="sce7725_fam"/>
    <property type="match status" value="1"/>
</dbReference>
<organism evidence="1 2">
    <name type="scientific">Tetragenococcus osmophilus</name>
    <dbReference type="NCBI Taxonomy" id="526944"/>
    <lineage>
        <taxon>Bacteria</taxon>
        <taxon>Bacillati</taxon>
        <taxon>Bacillota</taxon>
        <taxon>Bacilli</taxon>
        <taxon>Lactobacillales</taxon>
        <taxon>Enterococcaceae</taxon>
        <taxon>Tetragenococcus</taxon>
    </lineage>
</organism>
<accession>A0AA37XJK2</accession>
<dbReference type="Proteomes" id="UP001157039">
    <property type="component" value="Unassembled WGS sequence"/>
</dbReference>
<dbReference type="InterPro" id="IPR047727">
    <property type="entry name" value="Sce7725-like"/>
</dbReference>
<reference evidence="1 2" key="1">
    <citation type="journal article" date="2014" name="Int. J. Syst. Evol. Microbiol.">
        <title>Complete genome sequence of Corynebacterium casei LMG S-19264T (=DSM 44701T), isolated from a smear-ripened cheese.</title>
        <authorList>
            <consortium name="US DOE Joint Genome Institute (JGI-PGF)"/>
            <person name="Walter F."/>
            <person name="Albersmeier A."/>
            <person name="Kalinowski J."/>
            <person name="Ruckert C."/>
        </authorList>
    </citation>
    <scope>NUCLEOTIDE SEQUENCE [LARGE SCALE GENOMIC DNA]</scope>
    <source>
        <strain evidence="1 2">NBRC 114545</strain>
    </source>
</reference>
<evidence type="ECO:0000313" key="1">
    <source>
        <dbReference type="EMBL" id="GMA71617.1"/>
    </source>
</evidence>
<proteinExistence type="predicted"/>